<name>A0A3M7C7G1_HORWE</name>
<organism evidence="3 4">
    <name type="scientific">Hortaea werneckii</name>
    <name type="common">Black yeast</name>
    <name type="synonym">Cladosporium werneckii</name>
    <dbReference type="NCBI Taxonomy" id="91943"/>
    <lineage>
        <taxon>Eukaryota</taxon>
        <taxon>Fungi</taxon>
        <taxon>Dikarya</taxon>
        <taxon>Ascomycota</taxon>
        <taxon>Pezizomycotina</taxon>
        <taxon>Dothideomycetes</taxon>
        <taxon>Dothideomycetidae</taxon>
        <taxon>Mycosphaerellales</taxon>
        <taxon>Teratosphaeriaceae</taxon>
        <taxon>Hortaea</taxon>
    </lineage>
</organism>
<dbReference type="VEuPathDB" id="FungiDB:BTJ68_11717"/>
<dbReference type="PANTHER" id="PTHR38117:SF2">
    <property type="entry name" value="NACHT AND WD40 DOMAIN PROTEIN"/>
    <property type="match status" value="1"/>
</dbReference>
<comment type="caution">
    <text evidence="3">The sequence shown here is derived from an EMBL/GenBank/DDBJ whole genome shotgun (WGS) entry which is preliminary data.</text>
</comment>
<dbReference type="Pfam" id="PF23155">
    <property type="entry name" value="DUF7053"/>
    <property type="match status" value="1"/>
</dbReference>
<protein>
    <recommendedName>
        <fullName evidence="2">DUF7053 domain-containing protein</fullName>
    </recommendedName>
</protein>
<evidence type="ECO:0000256" key="1">
    <source>
        <dbReference type="SAM" id="MobiDB-lite"/>
    </source>
</evidence>
<feature type="region of interest" description="Disordered" evidence="1">
    <location>
        <begin position="180"/>
        <end position="209"/>
    </location>
</feature>
<feature type="region of interest" description="Disordered" evidence="1">
    <location>
        <begin position="229"/>
        <end position="280"/>
    </location>
</feature>
<dbReference type="Proteomes" id="UP000270230">
    <property type="component" value="Unassembled WGS sequence"/>
</dbReference>
<evidence type="ECO:0000313" key="3">
    <source>
        <dbReference type="EMBL" id="RMY48062.1"/>
    </source>
</evidence>
<dbReference type="EMBL" id="QWIN01000696">
    <property type="protein sequence ID" value="RMY48062.1"/>
    <property type="molecule type" value="Genomic_DNA"/>
</dbReference>
<reference evidence="3 4" key="1">
    <citation type="journal article" date="2018" name="BMC Genomics">
        <title>Genomic evidence for intraspecific hybridization in a clonal and extremely halotolerant yeast.</title>
        <authorList>
            <person name="Gostincar C."/>
            <person name="Stajich J.E."/>
            <person name="Zupancic J."/>
            <person name="Zalar P."/>
            <person name="Gunde-Cimerman N."/>
        </authorList>
    </citation>
    <scope>NUCLEOTIDE SEQUENCE [LARGE SCALE GENOMIC DNA]</scope>
    <source>
        <strain evidence="3 4">EXF-151</strain>
    </source>
</reference>
<evidence type="ECO:0000259" key="2">
    <source>
        <dbReference type="Pfam" id="PF23155"/>
    </source>
</evidence>
<dbReference type="PANTHER" id="PTHR38117">
    <property type="entry name" value="NACHT AND WD40 DOMAIN PROTEIN"/>
    <property type="match status" value="1"/>
</dbReference>
<evidence type="ECO:0000313" key="4">
    <source>
        <dbReference type="Proteomes" id="UP000270230"/>
    </source>
</evidence>
<gene>
    <name evidence="3" type="ORF">D0865_08315</name>
</gene>
<accession>A0A3M7C7G1</accession>
<proteinExistence type="predicted"/>
<dbReference type="AlphaFoldDB" id="A0A3M7C7G1"/>
<sequence>MEKTSHMTNVTPLPGSIAREVAVRFLHDHVGMIELNPLVIHQEPTSPPPGATEEEQRVMKWYAITDEISYLPGGWAKSEVTYKGGFYDLDYGLQTHVFAPAGVEIKGMWKVGGNMPGEPAQPTELGVELPKEGLYLREDVELKCNFLLTSFVKKNLKKSHQKLVDDLIEKANNLQYVERTGSSADTTPHAAALSQNLDEKPLPEEPCSCSGSGHDVMCPNYRYLPASSRPPYNVSKDKALPAGPPGSDNSRRSSSPTQSQREQAELPGNDSSEAAGGKND</sequence>
<dbReference type="InterPro" id="IPR055481">
    <property type="entry name" value="DUF7053"/>
</dbReference>
<dbReference type="OrthoDB" id="3246050at2759"/>
<feature type="compositionally biased region" description="Low complexity" evidence="1">
    <location>
        <begin position="245"/>
        <end position="261"/>
    </location>
</feature>
<feature type="domain" description="DUF7053" evidence="2">
    <location>
        <begin position="3"/>
        <end position="172"/>
    </location>
</feature>